<accession>A0A645GKY7</accession>
<dbReference type="AlphaFoldDB" id="A0A645GKY7"/>
<dbReference type="EMBL" id="VSSQ01076470">
    <property type="protein sequence ID" value="MPN26810.1"/>
    <property type="molecule type" value="Genomic_DNA"/>
</dbReference>
<reference evidence="1" key="1">
    <citation type="submission" date="2019-08" db="EMBL/GenBank/DDBJ databases">
        <authorList>
            <person name="Kucharzyk K."/>
            <person name="Murdoch R.W."/>
            <person name="Higgins S."/>
            <person name="Loffler F."/>
        </authorList>
    </citation>
    <scope>NUCLEOTIDE SEQUENCE</scope>
</reference>
<protein>
    <submittedName>
        <fullName evidence="1">Uncharacterized protein</fullName>
    </submittedName>
</protein>
<name>A0A645GKY7_9ZZZZ</name>
<organism evidence="1">
    <name type="scientific">bioreactor metagenome</name>
    <dbReference type="NCBI Taxonomy" id="1076179"/>
    <lineage>
        <taxon>unclassified sequences</taxon>
        <taxon>metagenomes</taxon>
        <taxon>ecological metagenomes</taxon>
    </lineage>
</organism>
<gene>
    <name evidence="1" type="ORF">SDC9_174235</name>
</gene>
<proteinExistence type="predicted"/>
<sequence length="83" mass="8958">MILPKIITIPIDERVAPKPLLIASIALVGEFPRSIAIGSVTSNIARTGFILNFKINSIRNATAPIKISKKVLGNIILFPPNLL</sequence>
<evidence type="ECO:0000313" key="1">
    <source>
        <dbReference type="EMBL" id="MPN26810.1"/>
    </source>
</evidence>
<comment type="caution">
    <text evidence="1">The sequence shown here is derived from an EMBL/GenBank/DDBJ whole genome shotgun (WGS) entry which is preliminary data.</text>
</comment>